<feature type="domain" description="CHAT" evidence="2">
    <location>
        <begin position="158"/>
        <end position="360"/>
    </location>
</feature>
<dbReference type="Proteomes" id="UP001275084">
    <property type="component" value="Unassembled WGS sequence"/>
</dbReference>
<evidence type="ECO:0000313" key="3">
    <source>
        <dbReference type="EMBL" id="KAK3360666.1"/>
    </source>
</evidence>
<gene>
    <name evidence="3" type="ORF">B0T25DRAFT_132399</name>
</gene>
<accession>A0AAJ0MIY3</accession>
<comment type="caution">
    <text evidence="3">The sequence shown here is derived from an EMBL/GenBank/DDBJ whole genome shotgun (WGS) entry which is preliminary data.</text>
</comment>
<name>A0AAJ0MIY3_9PEZI</name>
<sequence length="1681" mass="189687">MEVLIDVSGVNKEEEDLKRFAVKTSLNPEAQELVDPFDEVQETLVRWYLEEHPIHDPLEKTKASLAETELSRYGQRIAKQIGLFQVHAGGNEEIGIKIQQQEEDASNVSGYALHWEALEGANDQNTPDTVTNASPVVVSRLVTPSVDFQAEVPHRDVAEGPFRILLVVARQDLLEPHHRIVSTALRRIAAAMGSERIEVDMVRPGTFAELTSQLELHSQRSIRTDLVHFDLHGEVKEVHDGGLGGTRFESYLRFFPQSEGGSGLRKASGIAKLLRKHHIPMVVINACESARSDLGSLANMAHVFVRSGTPMVLAMSYKLNVDALSVFFGTFYDSLLNRGRDFSQAAADGRKAMRLNRKRRGYMGLELNLLDWIVPATYIASGLDLRVSSTRFAIKTTTCGPQQLGDNPCIIDQSLDTGILNLETRLFDPWRCGAGPIVNVCGFDGIGKRTFLQHCQQWWTETLLFDHILRYTCPRGQAFPTATEILAWMASQLQPRGPPHDEVAKAAEDVILGWLGKRRWCRKRLLVILENFSVFQVDNNGVPRKAMSAEEERGWRGLFQWMADKGIWAVVSSVSKLSLITAESRSPDADAEEHLFPTEPIDYQGARVTPWSSPHYYLPGSRNASGRAGMASNMIFSSLSNVDDIAGMRDLIDCLAGLPPLLELVSNRDILSADLAGSRPAEIVRYFITGQDPFRRDADLGRELPAMQPVFSLLEKYYAHQGPLARLILFSLSLFSRSLGRNLEDYCSDFIFCLHKVASLFARTNKKIWLGDLVSVFESGQLESAEDRRRLVVDCLGKVIWDLSALGVLKKDFFYIEESRGPAQTHDDDDDDDGGGGGGGEEEQRVRVAPLYRPHPCLTIFLRRQFAKEQTETSQDGADTDEITLETKMAFISYHRSRLEAWPAAAKSKNVFAQVSQSVEEREGILNFLGALEMWLAEDLGHRDYSYPKRLFSHLSRPLPQLTKDIEPSNLAPYVIGIKDRLSQLYQELDRQSRPEQQPASKISRVIRHLGFFQRHEESPRLREKQRVRLRWQYYAALAFYLRLTNWLSYYYVVHGMAESAARGIRDCASEVSARLTPYHRETCGLFDLLPVGLFPGAARLRTPPGVGDPPKLAQEVHMINNTTGLKKEADLIEWASSFLQRTHSVTLQTWAKAYEQLGQQFGAFRTWLLDGADEVVRPWSTAGVDMLKKGWVTGHTMETWGYRTREEVEQAPIESEAELRRNFVALVGTAGPYFDQVLHGLRILGRIIYRHFDDGGSDNDDSSADSERQHEGNQQRGIGDLLESVLGMSSDEDRGGWAEVVRNLPFFDQLSRIWSILKRAQTELREGIPPSRVFDEAYPQVKHLISQFWRRFLMWELNFGMQENQVFHIKSVHQLLIKSYMDRCDWDGLNEHLHNIDLDAEQGGKCQWYAVQGVCSVQLGNWEEAATYLARSLGEVTAVDRRDEYILGNFGIFGLSSGFNIQFILLRYMIAAKYGGGEQRTTPTLMPAWKLFLEALRLGYGAPAGAIYGWNGSILEQLTQHYLEQPGSLRDVQRVVQLPRKEDFCAAIKAYQVPLTDEDGGIDTKDIPEHQRPLYTLLEFLHYKKARNEMDYDRLGQDAAAFESTSSSYSTNPATNTAMMKPTKSLNLSRASASIVFLRTLQNEVAQQWETRLDVMESFERFLMGKSVVAVPAELVRLGA</sequence>
<proteinExistence type="predicted"/>
<evidence type="ECO:0000256" key="1">
    <source>
        <dbReference type="SAM" id="MobiDB-lite"/>
    </source>
</evidence>
<dbReference type="EMBL" id="JAUIQD010000002">
    <property type="protein sequence ID" value="KAK3360666.1"/>
    <property type="molecule type" value="Genomic_DNA"/>
</dbReference>
<organism evidence="3 4">
    <name type="scientific">Lasiosphaeria hispida</name>
    <dbReference type="NCBI Taxonomy" id="260671"/>
    <lineage>
        <taxon>Eukaryota</taxon>
        <taxon>Fungi</taxon>
        <taxon>Dikarya</taxon>
        <taxon>Ascomycota</taxon>
        <taxon>Pezizomycotina</taxon>
        <taxon>Sordariomycetes</taxon>
        <taxon>Sordariomycetidae</taxon>
        <taxon>Sordariales</taxon>
        <taxon>Lasiosphaeriaceae</taxon>
        <taxon>Lasiosphaeria</taxon>
    </lineage>
</organism>
<dbReference type="Pfam" id="PF12770">
    <property type="entry name" value="CHAT"/>
    <property type="match status" value="1"/>
</dbReference>
<reference evidence="3" key="2">
    <citation type="submission" date="2023-06" db="EMBL/GenBank/DDBJ databases">
        <authorList>
            <consortium name="Lawrence Berkeley National Laboratory"/>
            <person name="Haridas S."/>
            <person name="Hensen N."/>
            <person name="Bonometti L."/>
            <person name="Westerberg I."/>
            <person name="Brannstrom I.O."/>
            <person name="Guillou S."/>
            <person name="Cros-Aarteil S."/>
            <person name="Calhoun S."/>
            <person name="Kuo A."/>
            <person name="Mondo S."/>
            <person name="Pangilinan J."/>
            <person name="Riley R."/>
            <person name="Labutti K."/>
            <person name="Andreopoulos B."/>
            <person name="Lipzen A."/>
            <person name="Chen C."/>
            <person name="Yanf M."/>
            <person name="Daum C."/>
            <person name="Ng V."/>
            <person name="Clum A."/>
            <person name="Steindorff A."/>
            <person name="Ohm R."/>
            <person name="Martin F."/>
            <person name="Silar P."/>
            <person name="Natvig D."/>
            <person name="Lalanne C."/>
            <person name="Gautier V."/>
            <person name="Ament-Velasquez S.L."/>
            <person name="Kruys A."/>
            <person name="Hutchinson M.I."/>
            <person name="Powell A.J."/>
            <person name="Barry K."/>
            <person name="Miller A.N."/>
            <person name="Grigoriev I.V."/>
            <person name="Debuchy R."/>
            <person name="Gladieux P."/>
            <person name="Thoren M.H."/>
            <person name="Johannesson H."/>
        </authorList>
    </citation>
    <scope>NUCLEOTIDE SEQUENCE</scope>
    <source>
        <strain evidence="3">CBS 955.72</strain>
    </source>
</reference>
<dbReference type="InterPro" id="IPR024983">
    <property type="entry name" value="CHAT_dom"/>
</dbReference>
<keyword evidence="4" id="KW-1185">Reference proteome</keyword>
<reference evidence="3" key="1">
    <citation type="journal article" date="2023" name="Mol. Phylogenet. Evol.">
        <title>Genome-scale phylogeny and comparative genomics of the fungal order Sordariales.</title>
        <authorList>
            <person name="Hensen N."/>
            <person name="Bonometti L."/>
            <person name="Westerberg I."/>
            <person name="Brannstrom I.O."/>
            <person name="Guillou S."/>
            <person name="Cros-Aarteil S."/>
            <person name="Calhoun S."/>
            <person name="Haridas S."/>
            <person name="Kuo A."/>
            <person name="Mondo S."/>
            <person name="Pangilinan J."/>
            <person name="Riley R."/>
            <person name="LaButti K."/>
            <person name="Andreopoulos B."/>
            <person name="Lipzen A."/>
            <person name="Chen C."/>
            <person name="Yan M."/>
            <person name="Daum C."/>
            <person name="Ng V."/>
            <person name="Clum A."/>
            <person name="Steindorff A."/>
            <person name="Ohm R.A."/>
            <person name="Martin F."/>
            <person name="Silar P."/>
            <person name="Natvig D.O."/>
            <person name="Lalanne C."/>
            <person name="Gautier V."/>
            <person name="Ament-Velasquez S.L."/>
            <person name="Kruys A."/>
            <person name="Hutchinson M.I."/>
            <person name="Powell A.J."/>
            <person name="Barry K."/>
            <person name="Miller A.N."/>
            <person name="Grigoriev I.V."/>
            <person name="Debuchy R."/>
            <person name="Gladieux P."/>
            <person name="Hiltunen Thoren M."/>
            <person name="Johannesson H."/>
        </authorList>
    </citation>
    <scope>NUCLEOTIDE SEQUENCE</scope>
    <source>
        <strain evidence="3">CBS 955.72</strain>
    </source>
</reference>
<evidence type="ECO:0000259" key="2">
    <source>
        <dbReference type="Pfam" id="PF12770"/>
    </source>
</evidence>
<protein>
    <recommendedName>
        <fullName evidence="2">CHAT domain-containing protein</fullName>
    </recommendedName>
</protein>
<evidence type="ECO:0000313" key="4">
    <source>
        <dbReference type="Proteomes" id="UP001275084"/>
    </source>
</evidence>
<feature type="region of interest" description="Disordered" evidence="1">
    <location>
        <begin position="821"/>
        <end position="846"/>
    </location>
</feature>